<gene>
    <name evidence="1" type="ORF">EVAR_49301_1</name>
</gene>
<accession>A0A4C1XNB8</accession>
<dbReference type="Proteomes" id="UP000299102">
    <property type="component" value="Unassembled WGS sequence"/>
</dbReference>
<name>A0A4C1XNB8_EUMVA</name>
<dbReference type="OrthoDB" id="425681at2759"/>
<organism evidence="1 2">
    <name type="scientific">Eumeta variegata</name>
    <name type="common">Bagworm moth</name>
    <name type="synonym">Eumeta japonica</name>
    <dbReference type="NCBI Taxonomy" id="151549"/>
    <lineage>
        <taxon>Eukaryota</taxon>
        <taxon>Metazoa</taxon>
        <taxon>Ecdysozoa</taxon>
        <taxon>Arthropoda</taxon>
        <taxon>Hexapoda</taxon>
        <taxon>Insecta</taxon>
        <taxon>Pterygota</taxon>
        <taxon>Neoptera</taxon>
        <taxon>Endopterygota</taxon>
        <taxon>Lepidoptera</taxon>
        <taxon>Glossata</taxon>
        <taxon>Ditrysia</taxon>
        <taxon>Tineoidea</taxon>
        <taxon>Psychidae</taxon>
        <taxon>Oiketicinae</taxon>
        <taxon>Eumeta</taxon>
    </lineage>
</organism>
<reference evidence="1 2" key="1">
    <citation type="journal article" date="2019" name="Commun. Biol.">
        <title>The bagworm genome reveals a unique fibroin gene that provides high tensile strength.</title>
        <authorList>
            <person name="Kono N."/>
            <person name="Nakamura H."/>
            <person name="Ohtoshi R."/>
            <person name="Tomita M."/>
            <person name="Numata K."/>
            <person name="Arakawa K."/>
        </authorList>
    </citation>
    <scope>NUCLEOTIDE SEQUENCE [LARGE SCALE GENOMIC DNA]</scope>
</reference>
<keyword evidence="2" id="KW-1185">Reference proteome</keyword>
<proteinExistence type="predicted"/>
<protein>
    <submittedName>
        <fullName evidence="1">Uncharacterized protein</fullName>
    </submittedName>
</protein>
<sequence>MSCLSNVSCTPTTKYAACTLLHASCDSVINRGIKVNVSKTKVMVFEKGESTTDYDIYRRNIERRVNAGNKVNWALLAVVFRKKTEFLKLKTVTGVYGICRDVGGGVKIDRDRKPDGGSYRPFDLPGPTVITSVGPGREASLESVSFFVLSLPKLRWLNGGELVGFNCPLSTQDFQGFGCSTVAWVRGFMRWHMKRSPAVTPSACRYILNLNLNILSMLKLI</sequence>
<comment type="caution">
    <text evidence="1">The sequence shown here is derived from an EMBL/GenBank/DDBJ whole genome shotgun (WGS) entry which is preliminary data.</text>
</comment>
<dbReference type="EMBL" id="BGZK01000899">
    <property type="protein sequence ID" value="GBP64502.1"/>
    <property type="molecule type" value="Genomic_DNA"/>
</dbReference>
<evidence type="ECO:0000313" key="1">
    <source>
        <dbReference type="EMBL" id="GBP64502.1"/>
    </source>
</evidence>
<dbReference type="AlphaFoldDB" id="A0A4C1XNB8"/>
<evidence type="ECO:0000313" key="2">
    <source>
        <dbReference type="Proteomes" id="UP000299102"/>
    </source>
</evidence>